<dbReference type="SUPFAM" id="SSF81296">
    <property type="entry name" value="E set domains"/>
    <property type="match status" value="1"/>
</dbReference>
<protein>
    <recommendedName>
        <fullName evidence="6">Sulfur oxidation protein SoxZ</fullName>
    </recommendedName>
</protein>
<dbReference type="eggNOG" id="COG5501">
    <property type="taxonomic scope" value="Bacteria"/>
</dbReference>
<keyword evidence="1" id="KW-0732">Signal</keyword>
<dbReference type="InterPro" id="IPR032711">
    <property type="entry name" value="SoxY"/>
</dbReference>
<gene>
    <name evidence="4" type="ORF">JCM7686_3387</name>
</gene>
<dbReference type="Gene3D" id="2.60.40.10">
    <property type="entry name" value="Immunoglobulins"/>
    <property type="match status" value="1"/>
</dbReference>
<dbReference type="InterPro" id="IPR038162">
    <property type="entry name" value="SoxY_sf"/>
</dbReference>
<dbReference type="InterPro" id="IPR014880">
    <property type="entry name" value="SoxZ_dom"/>
</dbReference>
<name>S5XYN8_PARAH</name>
<reference evidence="4 5" key="1">
    <citation type="journal article" date="2014" name="BMC Genomics">
        <title>Architecture and functions of a multipartite genome of the methylotrophic bacterium Paracoccus aminophilus JCM 7686, containing primary and secondary chromids.</title>
        <authorList>
            <person name="Dziewit L."/>
            <person name="Czarnecki J."/>
            <person name="Wibberg D."/>
            <person name="Radlinska M."/>
            <person name="Mrozek P."/>
            <person name="Szymczak M."/>
            <person name="Schluter A."/>
            <person name="Puhler A."/>
            <person name="Bartosik D."/>
        </authorList>
    </citation>
    <scope>NUCLEOTIDE SEQUENCE [LARGE SCALE GENOMIC DNA]</scope>
    <source>
        <strain evidence="4">JCM 7686</strain>
    </source>
</reference>
<sequence>MKMRQALNAGLLALLAAGAPVAVLAQNAVAADAAGSAAAIENPMQPSPDWDDMRLAVIGTDTEPPVDPSVFDLDAPKRADNPALVPIRITQPKGAPAITALSLVVDHNPAPVAASFTFGDALMPLDFEVRVRVDNYSDIRAIATLADGRKVMAGRYVKASGGCAAPAGKSMADVRATMGQMKFRTSPGEGDEAGRQIGTLMIRHPNFSGLQRDQVTLLTIPAEFIQTLEVKQDGKELFSMDAGISISEDPVFRFAYEPGKGQISVHAQDTDNRVWDNNL</sequence>
<dbReference type="HOGENOM" id="CLU_088210_0_0_5"/>
<dbReference type="InterPro" id="IPR030831">
    <property type="entry name" value="Fuse-rel_SoxYZ"/>
</dbReference>
<feature type="domain" description="Ig-like SoxY" evidence="3">
    <location>
        <begin position="66"/>
        <end position="163"/>
    </location>
</feature>
<dbReference type="Pfam" id="PF13501">
    <property type="entry name" value="SoxY"/>
    <property type="match status" value="1"/>
</dbReference>
<evidence type="ECO:0000313" key="5">
    <source>
        <dbReference type="Proteomes" id="UP000015480"/>
    </source>
</evidence>
<evidence type="ECO:0000313" key="4">
    <source>
        <dbReference type="EMBL" id="AGT10422.1"/>
    </source>
</evidence>
<proteinExistence type="predicted"/>
<evidence type="ECO:0008006" key="6">
    <source>
        <dbReference type="Google" id="ProtNLM"/>
    </source>
</evidence>
<keyword evidence="5" id="KW-1185">Reference proteome</keyword>
<evidence type="ECO:0000259" key="3">
    <source>
        <dbReference type="Pfam" id="PF13501"/>
    </source>
</evidence>
<accession>S5XYN8</accession>
<dbReference type="Proteomes" id="UP000015480">
    <property type="component" value="Chromosome"/>
</dbReference>
<feature type="domain" description="Sulphur oxidation protein SoxZ" evidence="2">
    <location>
        <begin position="199"/>
        <end position="277"/>
    </location>
</feature>
<organism evidence="4 5">
    <name type="scientific">Paracoccus aminophilus JCM 7686</name>
    <dbReference type="NCBI Taxonomy" id="1367847"/>
    <lineage>
        <taxon>Bacteria</taxon>
        <taxon>Pseudomonadati</taxon>
        <taxon>Pseudomonadota</taxon>
        <taxon>Alphaproteobacteria</taxon>
        <taxon>Rhodobacterales</taxon>
        <taxon>Paracoccaceae</taxon>
        <taxon>Paracoccus</taxon>
    </lineage>
</organism>
<dbReference type="RefSeq" id="WP_020952058.1">
    <property type="nucleotide sequence ID" value="NC_022041.1"/>
</dbReference>
<dbReference type="InterPro" id="IPR014756">
    <property type="entry name" value="Ig_E-set"/>
</dbReference>
<dbReference type="EMBL" id="CP006650">
    <property type="protein sequence ID" value="AGT10422.1"/>
    <property type="molecule type" value="Genomic_DNA"/>
</dbReference>
<dbReference type="PATRIC" id="fig|1367847.3.peg.3419"/>
<feature type="signal peptide" evidence="1">
    <location>
        <begin position="1"/>
        <end position="30"/>
    </location>
</feature>
<dbReference type="InterPro" id="IPR013783">
    <property type="entry name" value="Ig-like_fold"/>
</dbReference>
<evidence type="ECO:0000256" key="1">
    <source>
        <dbReference type="SAM" id="SignalP"/>
    </source>
</evidence>
<dbReference type="STRING" id="1367847.JCM7686_3387"/>
<dbReference type="NCBIfam" id="TIGR04557">
    <property type="entry name" value="fuse_rel_SoxYZ"/>
    <property type="match status" value="1"/>
</dbReference>
<evidence type="ECO:0000259" key="2">
    <source>
        <dbReference type="Pfam" id="PF08770"/>
    </source>
</evidence>
<dbReference type="AlphaFoldDB" id="S5XYN8"/>
<dbReference type="KEGG" id="pami:JCM7686_3387"/>
<feature type="chain" id="PRO_5004534493" description="Sulfur oxidation protein SoxZ" evidence="1">
    <location>
        <begin position="31"/>
        <end position="279"/>
    </location>
</feature>
<dbReference type="Pfam" id="PF08770">
    <property type="entry name" value="SoxZ"/>
    <property type="match status" value="1"/>
</dbReference>
<dbReference type="Gene3D" id="2.60.40.2470">
    <property type="entry name" value="SoxY domain"/>
    <property type="match status" value="1"/>
</dbReference>